<accession>A0ABN1IDZ0</accession>
<protein>
    <submittedName>
        <fullName evidence="2">Uncharacterized protein</fullName>
    </submittedName>
</protein>
<proteinExistence type="predicted"/>
<organism evidence="2 3">
    <name type="scientific">Dokdonella soli</name>
    <dbReference type="NCBI Taxonomy" id="529810"/>
    <lineage>
        <taxon>Bacteria</taxon>
        <taxon>Pseudomonadati</taxon>
        <taxon>Pseudomonadota</taxon>
        <taxon>Gammaproteobacteria</taxon>
        <taxon>Lysobacterales</taxon>
        <taxon>Rhodanobacteraceae</taxon>
        <taxon>Dokdonella</taxon>
    </lineage>
</organism>
<comment type="caution">
    <text evidence="2">The sequence shown here is derived from an EMBL/GenBank/DDBJ whole genome shotgun (WGS) entry which is preliminary data.</text>
</comment>
<keyword evidence="3" id="KW-1185">Reference proteome</keyword>
<gene>
    <name evidence="2" type="ORF">GCM10009105_10350</name>
</gene>
<evidence type="ECO:0000256" key="1">
    <source>
        <dbReference type="SAM" id="MobiDB-lite"/>
    </source>
</evidence>
<feature type="compositionally biased region" description="Polar residues" evidence="1">
    <location>
        <begin position="13"/>
        <end position="29"/>
    </location>
</feature>
<evidence type="ECO:0000313" key="3">
    <source>
        <dbReference type="Proteomes" id="UP001501523"/>
    </source>
</evidence>
<evidence type="ECO:0000313" key="2">
    <source>
        <dbReference type="EMBL" id="GAA0709706.1"/>
    </source>
</evidence>
<sequence length="54" mass="5861">MAAAPGPMAQHEAAQQQPKVIAQHNNAVQPQALRKEMPAKPAPKLENGKDKEQH</sequence>
<dbReference type="EMBL" id="BAAAEU010000005">
    <property type="protein sequence ID" value="GAA0709706.1"/>
    <property type="molecule type" value="Genomic_DNA"/>
</dbReference>
<feature type="region of interest" description="Disordered" evidence="1">
    <location>
        <begin position="1"/>
        <end position="54"/>
    </location>
</feature>
<reference evidence="2 3" key="1">
    <citation type="journal article" date="2019" name="Int. J. Syst. Evol. Microbiol.">
        <title>The Global Catalogue of Microorganisms (GCM) 10K type strain sequencing project: providing services to taxonomists for standard genome sequencing and annotation.</title>
        <authorList>
            <consortium name="The Broad Institute Genomics Platform"/>
            <consortium name="The Broad Institute Genome Sequencing Center for Infectious Disease"/>
            <person name="Wu L."/>
            <person name="Ma J."/>
        </authorList>
    </citation>
    <scope>NUCLEOTIDE SEQUENCE [LARGE SCALE GENOMIC DNA]</scope>
    <source>
        <strain evidence="2 3">JCM 15421</strain>
    </source>
</reference>
<dbReference type="Proteomes" id="UP001501523">
    <property type="component" value="Unassembled WGS sequence"/>
</dbReference>
<name>A0ABN1IDZ0_9GAMM</name>